<keyword evidence="2" id="KW-1185">Reference proteome</keyword>
<dbReference type="AlphaFoldDB" id="A0A939MKW5"/>
<dbReference type="InterPro" id="IPR008554">
    <property type="entry name" value="Glutaredoxin-like"/>
</dbReference>
<reference evidence="1" key="1">
    <citation type="submission" date="2021-03" db="EMBL/GenBank/DDBJ databases">
        <title>Leucobacter chromiisoli sp. nov., isolated from chromium-containing soil of chemical plant.</title>
        <authorList>
            <person name="Xu Z."/>
        </authorList>
    </citation>
    <scope>NUCLEOTIDE SEQUENCE</scope>
    <source>
        <strain evidence="1">S27</strain>
    </source>
</reference>
<evidence type="ECO:0000313" key="2">
    <source>
        <dbReference type="Proteomes" id="UP000664382"/>
    </source>
</evidence>
<dbReference type="PANTHER" id="PTHR33558">
    <property type="entry name" value="GLUTAREDOXIN-LIKE PROTEIN C5ORF63 HOMOLOG"/>
    <property type="match status" value="1"/>
</dbReference>
<dbReference type="PANTHER" id="PTHR33558:SF1">
    <property type="entry name" value="GLUTAREDOXIN-LIKE PROTEIN C5ORF63 HOMOLOG"/>
    <property type="match status" value="1"/>
</dbReference>
<dbReference type="InterPro" id="IPR036249">
    <property type="entry name" value="Thioredoxin-like_sf"/>
</dbReference>
<dbReference type="Pfam" id="PF05768">
    <property type="entry name" value="Glrx-like"/>
    <property type="match status" value="1"/>
</dbReference>
<name>A0A939MKW5_9MICO</name>
<dbReference type="InterPro" id="IPR052565">
    <property type="entry name" value="Glutaredoxin-like_YDR286C"/>
</dbReference>
<comment type="caution">
    <text evidence="1">The sequence shown here is derived from an EMBL/GenBank/DDBJ whole genome shotgun (WGS) entry which is preliminary data.</text>
</comment>
<organism evidence="1 2">
    <name type="scientific">Leucobacter weissii</name>
    <dbReference type="NCBI Taxonomy" id="1983706"/>
    <lineage>
        <taxon>Bacteria</taxon>
        <taxon>Bacillati</taxon>
        <taxon>Actinomycetota</taxon>
        <taxon>Actinomycetes</taxon>
        <taxon>Micrococcales</taxon>
        <taxon>Microbacteriaceae</taxon>
        <taxon>Leucobacter</taxon>
    </lineage>
</organism>
<dbReference type="SUPFAM" id="SSF52833">
    <property type="entry name" value="Thioredoxin-like"/>
    <property type="match status" value="1"/>
</dbReference>
<protein>
    <submittedName>
        <fullName evidence="1">Glutaredoxin family protein</fullName>
    </submittedName>
</protein>
<accession>A0A939MKW5</accession>
<evidence type="ECO:0000313" key="1">
    <source>
        <dbReference type="EMBL" id="MBO1900517.1"/>
    </source>
</evidence>
<dbReference type="Proteomes" id="UP000664382">
    <property type="component" value="Unassembled WGS sequence"/>
</dbReference>
<dbReference type="EMBL" id="JAGDYM010000002">
    <property type="protein sequence ID" value="MBO1900517.1"/>
    <property type="molecule type" value="Genomic_DNA"/>
</dbReference>
<sequence length="97" mass="10829">MRLLTKPGCHLCDEARGVVERVCAEALADGIETVLDERDILSDPALARRHSEDIPVLFIGEKRHAVWRVDPERLRAALDRAARRRPLSRRPGNGGSP</sequence>
<proteinExistence type="predicted"/>
<gene>
    <name evidence="1" type="ORF">J4H92_00975</name>
</gene>
<dbReference type="Gene3D" id="3.40.30.10">
    <property type="entry name" value="Glutaredoxin"/>
    <property type="match status" value="1"/>
</dbReference>